<dbReference type="Pfam" id="PF05130">
    <property type="entry name" value="FlgN"/>
    <property type="match status" value="1"/>
</dbReference>
<dbReference type="InterPro" id="IPR007809">
    <property type="entry name" value="FlgN-like"/>
</dbReference>
<evidence type="ECO:0000256" key="1">
    <source>
        <dbReference type="ARBA" id="ARBA00022795"/>
    </source>
</evidence>
<keyword evidence="2" id="KW-0175">Coiled coil</keyword>
<evidence type="ECO:0008006" key="4">
    <source>
        <dbReference type="Google" id="ProtNLM"/>
    </source>
</evidence>
<protein>
    <recommendedName>
        <fullName evidence="4">Flagellar biosynthesis protein FlgN</fullName>
    </recommendedName>
</protein>
<name>A0A3B1CXN0_9ZZZZ</name>
<dbReference type="Gene3D" id="1.20.58.300">
    <property type="entry name" value="FlgN-like"/>
    <property type="match status" value="1"/>
</dbReference>
<keyword evidence="1" id="KW-1005">Bacterial flagellum biogenesis</keyword>
<dbReference type="SUPFAM" id="SSF140566">
    <property type="entry name" value="FlgN-like"/>
    <property type="match status" value="1"/>
</dbReference>
<dbReference type="EMBL" id="UOGG01000238">
    <property type="protein sequence ID" value="VAX33212.1"/>
    <property type="molecule type" value="Genomic_DNA"/>
</dbReference>
<dbReference type="AlphaFoldDB" id="A0A3B1CXN0"/>
<gene>
    <name evidence="3" type="ORF">MNBD_NITROSPINAE05-852</name>
</gene>
<dbReference type="InterPro" id="IPR036679">
    <property type="entry name" value="FlgN-like_sf"/>
</dbReference>
<proteinExistence type="predicted"/>
<dbReference type="GO" id="GO:0044780">
    <property type="term" value="P:bacterial-type flagellum assembly"/>
    <property type="evidence" value="ECO:0007669"/>
    <property type="project" value="InterPro"/>
</dbReference>
<evidence type="ECO:0000256" key="2">
    <source>
        <dbReference type="SAM" id="Coils"/>
    </source>
</evidence>
<evidence type="ECO:0000313" key="3">
    <source>
        <dbReference type="EMBL" id="VAX33212.1"/>
    </source>
</evidence>
<accession>A0A3B1CXN0</accession>
<organism evidence="3">
    <name type="scientific">hydrothermal vent metagenome</name>
    <dbReference type="NCBI Taxonomy" id="652676"/>
    <lineage>
        <taxon>unclassified sequences</taxon>
        <taxon>metagenomes</taxon>
        <taxon>ecological metagenomes</taxon>
    </lineage>
</organism>
<reference evidence="3" key="1">
    <citation type="submission" date="2018-06" db="EMBL/GenBank/DDBJ databases">
        <authorList>
            <person name="Zhirakovskaya E."/>
        </authorList>
    </citation>
    <scope>NUCLEOTIDE SEQUENCE</scope>
</reference>
<sequence length="167" mass="18932">MGKLLRELNDLIQSEIDLYTNFIHLLEEQWEAISSYSLGALKEIVAKKEIQVRQMQQLEKNRTGLMEKIARLRGVSETDLTLKKIVQTTVNPIRVKLSASRETLLKQIATINKLHEEIKALMDHSSLSLKKSLADVHSKNEEASAPYHPDGKLVNANLQGRMLSFNA</sequence>
<feature type="coiled-coil region" evidence="2">
    <location>
        <begin position="41"/>
        <end position="75"/>
    </location>
</feature>